<dbReference type="InterPro" id="IPR016195">
    <property type="entry name" value="Pol/histidinol_Pase-like"/>
</dbReference>
<dbReference type="OrthoDB" id="9777619at2"/>
<dbReference type="Gene3D" id="3.20.20.140">
    <property type="entry name" value="Metal-dependent hydrolases"/>
    <property type="match status" value="1"/>
</dbReference>
<dbReference type="EMBL" id="JEOB01000003">
    <property type="protein sequence ID" value="EXM39059.1"/>
    <property type="molecule type" value="Genomic_DNA"/>
</dbReference>
<dbReference type="PANTHER" id="PTHR42924">
    <property type="entry name" value="EXONUCLEASE"/>
    <property type="match status" value="1"/>
</dbReference>
<reference evidence="1 2" key="1">
    <citation type="submission" date="2013-06" db="EMBL/GenBank/DDBJ databases">
        <title>Rumen cellulosomics: divergent fiber-degrading strategies revealed by comparative genome-wide analysis of six Ruminococcal strains.</title>
        <authorList>
            <person name="Dassa B."/>
            <person name="Borovok I."/>
            <person name="Lamed R."/>
            <person name="Flint H."/>
            <person name="Yeoman C.J."/>
            <person name="White B."/>
            <person name="Bayer E.A."/>
        </authorList>
    </citation>
    <scope>NUCLEOTIDE SEQUENCE [LARGE SCALE GENOMIC DNA]</scope>
    <source>
        <strain evidence="1 2">SY3</strain>
    </source>
</reference>
<dbReference type="PANTHER" id="PTHR42924:SF3">
    <property type="entry name" value="POLYMERASE_HISTIDINOL PHOSPHATASE N-TERMINAL DOMAIN-CONTAINING PROTEIN"/>
    <property type="match status" value="1"/>
</dbReference>
<comment type="caution">
    <text evidence="1">The sequence shown here is derived from an EMBL/GenBank/DDBJ whole genome shotgun (WGS) entry which is preliminary data.</text>
</comment>
<dbReference type="CDD" id="cd07432">
    <property type="entry name" value="PHP_HisPPase"/>
    <property type="match status" value="1"/>
</dbReference>
<dbReference type="Proteomes" id="UP000021369">
    <property type="component" value="Unassembled WGS sequence"/>
</dbReference>
<dbReference type="PATRIC" id="fig|1341156.4.peg.2391"/>
<gene>
    <name evidence="1" type="ORF">RASY3_12260</name>
</gene>
<name>A0A011UEM1_RUMAL</name>
<dbReference type="SUPFAM" id="SSF89550">
    <property type="entry name" value="PHP domain-like"/>
    <property type="match status" value="1"/>
</dbReference>
<proteinExistence type="predicted"/>
<sequence length="228" mass="26399">MYKYETHLHTAETSACASATGAEQARRYKAEGYDGIFITDHFFNSNTTVPRELSWDEKVMLYCKGYENAKAEGDRIGLKVFFGIEYTYQGADILVYGLDKQWLLAHRDCDRDFYQFYYDAKAEGALLIHAHPFREADYLREIKLLPKWVDGVEVYNSGNGKDVYNERAEWYAKQFGFRTTAGSDNHHLSVRSERLAGILSETEFNRPEDYAKAFFADKVKPLYPAERL</sequence>
<protein>
    <submittedName>
        <fullName evidence="1">Histidinol phosphatase</fullName>
    </submittedName>
</protein>
<dbReference type="InterPro" id="IPR052018">
    <property type="entry name" value="PHP_domain"/>
</dbReference>
<evidence type="ECO:0000313" key="2">
    <source>
        <dbReference type="Proteomes" id="UP000021369"/>
    </source>
</evidence>
<organism evidence="1 2">
    <name type="scientific">Ruminococcus albus SY3</name>
    <dbReference type="NCBI Taxonomy" id="1341156"/>
    <lineage>
        <taxon>Bacteria</taxon>
        <taxon>Bacillati</taxon>
        <taxon>Bacillota</taxon>
        <taxon>Clostridia</taxon>
        <taxon>Eubacteriales</taxon>
        <taxon>Oscillospiraceae</taxon>
        <taxon>Ruminococcus</taxon>
    </lineage>
</organism>
<keyword evidence="2" id="KW-1185">Reference proteome</keyword>
<dbReference type="AlphaFoldDB" id="A0A011UEM1"/>
<dbReference type="GO" id="GO:0035312">
    <property type="term" value="F:5'-3' DNA exonuclease activity"/>
    <property type="evidence" value="ECO:0007669"/>
    <property type="project" value="TreeGrafter"/>
</dbReference>
<evidence type="ECO:0000313" key="1">
    <source>
        <dbReference type="EMBL" id="EXM39059.1"/>
    </source>
</evidence>
<dbReference type="GO" id="GO:0004534">
    <property type="term" value="F:5'-3' RNA exonuclease activity"/>
    <property type="evidence" value="ECO:0007669"/>
    <property type="project" value="TreeGrafter"/>
</dbReference>
<accession>A0A011UEM1</accession>